<gene>
    <name evidence="3" type="ORF">Pan189_20020</name>
</gene>
<reference evidence="3 4" key="1">
    <citation type="submission" date="2019-02" db="EMBL/GenBank/DDBJ databases">
        <title>Deep-cultivation of Planctomycetes and their phenomic and genomic characterization uncovers novel biology.</title>
        <authorList>
            <person name="Wiegand S."/>
            <person name="Jogler M."/>
            <person name="Boedeker C."/>
            <person name="Pinto D."/>
            <person name="Vollmers J."/>
            <person name="Rivas-Marin E."/>
            <person name="Kohn T."/>
            <person name="Peeters S.H."/>
            <person name="Heuer A."/>
            <person name="Rast P."/>
            <person name="Oberbeckmann S."/>
            <person name="Bunk B."/>
            <person name="Jeske O."/>
            <person name="Meyerdierks A."/>
            <person name="Storesund J.E."/>
            <person name="Kallscheuer N."/>
            <person name="Luecker S."/>
            <person name="Lage O.M."/>
            <person name="Pohl T."/>
            <person name="Merkel B.J."/>
            <person name="Hornburger P."/>
            <person name="Mueller R.-W."/>
            <person name="Bruemmer F."/>
            <person name="Labrenz M."/>
            <person name="Spormann A.M."/>
            <person name="Op den Camp H."/>
            <person name="Overmann J."/>
            <person name="Amann R."/>
            <person name="Jetten M.S.M."/>
            <person name="Mascher T."/>
            <person name="Medema M.H."/>
            <person name="Devos D.P."/>
            <person name="Kaster A.-K."/>
            <person name="Ovreas L."/>
            <person name="Rohde M."/>
            <person name="Galperin M.Y."/>
            <person name="Jogler C."/>
        </authorList>
    </citation>
    <scope>NUCLEOTIDE SEQUENCE [LARGE SCALE GENOMIC DNA]</scope>
    <source>
        <strain evidence="3 4">Pan189</strain>
    </source>
</reference>
<feature type="transmembrane region" description="Helical" evidence="1">
    <location>
        <begin position="12"/>
        <end position="37"/>
    </location>
</feature>
<dbReference type="InterPro" id="IPR045584">
    <property type="entry name" value="Pilin-like"/>
</dbReference>
<dbReference type="KEGG" id="svp:Pan189_20020"/>
<dbReference type="RefSeq" id="WP_145363722.1">
    <property type="nucleotide sequence ID" value="NZ_CP036268.1"/>
</dbReference>
<keyword evidence="4" id="KW-1185">Reference proteome</keyword>
<proteinExistence type="predicted"/>
<dbReference type="InterPro" id="IPR027558">
    <property type="entry name" value="Pre_pil_HX9DG_C"/>
</dbReference>
<name>A0A517R154_9PLAN</name>
<dbReference type="InterPro" id="IPR011453">
    <property type="entry name" value="DUF1559"/>
</dbReference>
<dbReference type="PANTHER" id="PTHR30093">
    <property type="entry name" value="GENERAL SECRETION PATHWAY PROTEIN G"/>
    <property type="match status" value="1"/>
</dbReference>
<dbReference type="Pfam" id="PF07963">
    <property type="entry name" value="N_methyl"/>
    <property type="match status" value="1"/>
</dbReference>
<dbReference type="OrthoDB" id="261495at2"/>
<dbReference type="Proteomes" id="UP000317318">
    <property type="component" value="Chromosome"/>
</dbReference>
<dbReference type="PANTHER" id="PTHR30093:SF2">
    <property type="entry name" value="TYPE II SECRETION SYSTEM PROTEIN H"/>
    <property type="match status" value="1"/>
</dbReference>
<evidence type="ECO:0000313" key="3">
    <source>
        <dbReference type="EMBL" id="QDT37622.1"/>
    </source>
</evidence>
<dbReference type="NCBIfam" id="TIGR04294">
    <property type="entry name" value="pre_pil_HX9DG"/>
    <property type="match status" value="1"/>
</dbReference>
<protein>
    <submittedName>
        <fullName evidence="3">Putative major pilin subunit</fullName>
    </submittedName>
</protein>
<dbReference type="NCBIfam" id="TIGR02532">
    <property type="entry name" value="IV_pilin_GFxxxE"/>
    <property type="match status" value="1"/>
</dbReference>
<evidence type="ECO:0000313" key="4">
    <source>
        <dbReference type="Proteomes" id="UP000317318"/>
    </source>
</evidence>
<dbReference type="SUPFAM" id="SSF54523">
    <property type="entry name" value="Pili subunits"/>
    <property type="match status" value="1"/>
</dbReference>
<keyword evidence="1" id="KW-0812">Transmembrane</keyword>
<sequence length="365" mass="39651">MNRHHGRARRARAFTLIELLVVIAIIAILIALLLPAVQQAREAARRSSCKNNLKQIGLAMHNYHDVHNAFPPGIVAEEGSIQYRGGGAAAGMRACANVLILPFLEETALYEQYDFNVEPRDVAALILAAGAPNTFICPSDPIPNRVIPGYTSWGYASSHPLRTAPRGFMESRNNYSDDRNVALAWVSYALNSGRKLLDDPAGGSYDRDDYYSNVDLRVLPAAAGSRSLAGPFSVNSRTRFRDMTDGSSNTLLLGEATFNDLPNHDESSCGESSNCGRSRMNPFFHGSDAAVMRSTEFPPQSSIFDCTQRLGLHEYECGRLFAGPHVGGIQVVLGDGSTHFVSENISLAVWQNLGSMGDGIPVTTF</sequence>
<organism evidence="3 4">
    <name type="scientific">Stratiformator vulcanicus</name>
    <dbReference type="NCBI Taxonomy" id="2527980"/>
    <lineage>
        <taxon>Bacteria</taxon>
        <taxon>Pseudomonadati</taxon>
        <taxon>Planctomycetota</taxon>
        <taxon>Planctomycetia</taxon>
        <taxon>Planctomycetales</taxon>
        <taxon>Planctomycetaceae</taxon>
        <taxon>Stratiformator</taxon>
    </lineage>
</organism>
<dbReference type="AlphaFoldDB" id="A0A517R154"/>
<accession>A0A517R154</accession>
<keyword evidence="1" id="KW-0472">Membrane</keyword>
<evidence type="ECO:0000259" key="2">
    <source>
        <dbReference type="Pfam" id="PF07596"/>
    </source>
</evidence>
<keyword evidence="1" id="KW-1133">Transmembrane helix</keyword>
<dbReference type="Gene3D" id="3.30.700.10">
    <property type="entry name" value="Glycoprotein, Type 4 Pilin"/>
    <property type="match status" value="1"/>
</dbReference>
<dbReference type="Pfam" id="PF07596">
    <property type="entry name" value="SBP_bac_10"/>
    <property type="match status" value="1"/>
</dbReference>
<dbReference type="EMBL" id="CP036268">
    <property type="protein sequence ID" value="QDT37622.1"/>
    <property type="molecule type" value="Genomic_DNA"/>
</dbReference>
<evidence type="ECO:0000256" key="1">
    <source>
        <dbReference type="SAM" id="Phobius"/>
    </source>
</evidence>
<dbReference type="InterPro" id="IPR012902">
    <property type="entry name" value="N_methyl_site"/>
</dbReference>
<feature type="domain" description="DUF1559" evidence="2">
    <location>
        <begin position="38"/>
        <end position="345"/>
    </location>
</feature>